<sequence>MKHLGLGTMSCGLCGLEQIAVNERRGGEPLLFYHFRSILICPCNKVILSQGFFFFKVA</sequence>
<proteinExistence type="predicted"/>
<reference evidence="1 2" key="1">
    <citation type="journal article" date="2000" name="Nucleic Acids Res.">
        <title>Genome sequences of Chlamydia trachomatis MoPn and Chlamydia pneumoniae AR39.</title>
        <authorList>
            <person name="Read T.D."/>
            <person name="Brunham R.C."/>
            <person name="Shen C."/>
            <person name="Gill S.R."/>
            <person name="Heidelberg J.F."/>
            <person name="White O."/>
            <person name="Hickey E.K."/>
            <person name="Peterson J.D."/>
            <person name="Utterback T.R."/>
            <person name="Berry K.J."/>
            <person name="Bass S."/>
            <person name="Linher K.D."/>
            <person name="Weidman J.F."/>
            <person name="Khouri H.M."/>
            <person name="Craven B."/>
            <person name="Bowman C."/>
            <person name="Dodson R.J."/>
            <person name="Gwinn M.L."/>
            <person name="Nelson W.C."/>
            <person name="DeBoy R.T."/>
            <person name="Kolonay J.F."/>
            <person name="McClarty G."/>
            <person name="Salzberg S.L."/>
            <person name="Eisen J.A."/>
            <person name="Fraser C.M."/>
        </authorList>
    </citation>
    <scope>NUCLEOTIDE SEQUENCE [LARGE SCALE GENOMIC DNA]</scope>
    <source>
        <strain evidence="2">MoPn / Nigg</strain>
    </source>
</reference>
<name>Q9PKR9_CHLMU</name>
<gene>
    <name evidence="1" type="ordered locus">TC_0395</name>
</gene>
<dbReference type="AlphaFoldDB" id="Q9PKR9"/>
<evidence type="ECO:0000313" key="1">
    <source>
        <dbReference type="EMBL" id="AAF39252.1"/>
    </source>
</evidence>
<accession>Q9PKR9</accession>
<dbReference type="Proteomes" id="UP000000800">
    <property type="component" value="Chromosome"/>
</dbReference>
<organism evidence="1 2">
    <name type="scientific">Chlamydia muridarum (strain MoPn / Nigg)</name>
    <dbReference type="NCBI Taxonomy" id="243161"/>
    <lineage>
        <taxon>Bacteria</taxon>
        <taxon>Pseudomonadati</taxon>
        <taxon>Chlamydiota</taxon>
        <taxon>Chlamydiia</taxon>
        <taxon>Chlamydiales</taxon>
        <taxon>Chlamydiaceae</taxon>
        <taxon>Chlamydia/Chlamydophila group</taxon>
        <taxon>Chlamydia</taxon>
    </lineage>
</organism>
<dbReference type="EMBL" id="AE002160">
    <property type="protein sequence ID" value="AAF39252.1"/>
    <property type="molecule type" value="Genomic_DNA"/>
</dbReference>
<dbReference type="KEGG" id="cmu:TC_0395"/>
<evidence type="ECO:0000313" key="2">
    <source>
        <dbReference type="Proteomes" id="UP000000800"/>
    </source>
</evidence>
<dbReference type="HOGENOM" id="CLU_2971049_0_0_0"/>
<keyword evidence="2" id="KW-1185">Reference proteome</keyword>
<protein>
    <submittedName>
        <fullName evidence="1">Uncharacterized protein</fullName>
    </submittedName>
</protein>
<dbReference type="PIR" id="G81707">
    <property type="entry name" value="G81707"/>
</dbReference>